<dbReference type="GO" id="GO:0004721">
    <property type="term" value="F:phosphoprotein phosphatase activity"/>
    <property type="evidence" value="ECO:0007669"/>
    <property type="project" value="TreeGrafter"/>
</dbReference>
<evidence type="ECO:0000256" key="1">
    <source>
        <dbReference type="ARBA" id="ARBA00000085"/>
    </source>
</evidence>
<feature type="domain" description="HAMP" evidence="12">
    <location>
        <begin position="204"/>
        <end position="256"/>
    </location>
</feature>
<dbReference type="PROSITE" id="PS50109">
    <property type="entry name" value="HIS_KIN"/>
    <property type="match status" value="1"/>
</dbReference>
<dbReference type="Pfam" id="PF02518">
    <property type="entry name" value="HATPase_c"/>
    <property type="match status" value="1"/>
</dbReference>
<dbReference type="EMBL" id="WOFV02000043">
    <property type="protein sequence ID" value="NAS18784.1"/>
    <property type="molecule type" value="Genomic_DNA"/>
</dbReference>
<evidence type="ECO:0000313" key="13">
    <source>
        <dbReference type="EMBL" id="GEQ21998.1"/>
    </source>
</evidence>
<accession>A0A0A6Q264</accession>
<dbReference type="InterPro" id="IPR036890">
    <property type="entry name" value="HATPase_C_sf"/>
</dbReference>
<dbReference type="SMART" id="SM00387">
    <property type="entry name" value="HATPase_c"/>
    <property type="match status" value="1"/>
</dbReference>
<organism evidence="15 16">
    <name type="scientific">Clostridium butyricum</name>
    <dbReference type="NCBI Taxonomy" id="1492"/>
    <lineage>
        <taxon>Bacteria</taxon>
        <taxon>Bacillati</taxon>
        <taxon>Bacillota</taxon>
        <taxon>Clostridia</taxon>
        <taxon>Eubacteriales</taxon>
        <taxon>Clostridiaceae</taxon>
        <taxon>Clostridium</taxon>
    </lineage>
</organism>
<evidence type="ECO:0000313" key="18">
    <source>
        <dbReference type="Proteomes" id="UP000474042"/>
    </source>
</evidence>
<dbReference type="RefSeq" id="WP_003428278.1">
    <property type="nucleotide sequence ID" value="NZ_BKBC01000037.1"/>
</dbReference>
<dbReference type="SUPFAM" id="SSF55874">
    <property type="entry name" value="ATPase domain of HSP90 chaperone/DNA topoisomerase II/histidine kinase"/>
    <property type="match status" value="1"/>
</dbReference>
<dbReference type="CDD" id="cd06225">
    <property type="entry name" value="HAMP"/>
    <property type="match status" value="1"/>
</dbReference>
<feature type="domain" description="Histidine kinase" evidence="11">
    <location>
        <begin position="285"/>
        <end position="502"/>
    </location>
</feature>
<keyword evidence="8 10" id="KW-0472">Membrane</keyword>
<dbReference type="Gene3D" id="1.10.287.130">
    <property type="match status" value="1"/>
</dbReference>
<keyword evidence="10" id="KW-0812">Transmembrane</keyword>
<dbReference type="FunFam" id="3.30.565.10:FF:000006">
    <property type="entry name" value="Sensor histidine kinase WalK"/>
    <property type="match status" value="1"/>
</dbReference>
<dbReference type="Gene3D" id="6.10.340.10">
    <property type="match status" value="1"/>
</dbReference>
<dbReference type="GO" id="GO:0016036">
    <property type="term" value="P:cellular response to phosphate starvation"/>
    <property type="evidence" value="ECO:0007669"/>
    <property type="project" value="TreeGrafter"/>
</dbReference>
<dbReference type="InterPro" id="IPR004358">
    <property type="entry name" value="Sig_transdc_His_kin-like_C"/>
</dbReference>
<feature type="coiled-coil region" evidence="9">
    <location>
        <begin position="248"/>
        <end position="275"/>
    </location>
</feature>
<dbReference type="InterPro" id="IPR036097">
    <property type="entry name" value="HisK_dim/P_sf"/>
</dbReference>
<evidence type="ECO:0000256" key="2">
    <source>
        <dbReference type="ARBA" id="ARBA00004370"/>
    </source>
</evidence>
<dbReference type="Proteomes" id="UP000474042">
    <property type="component" value="Unassembled WGS sequence"/>
</dbReference>
<dbReference type="InterPro" id="IPR003594">
    <property type="entry name" value="HATPase_dom"/>
</dbReference>
<dbReference type="Pfam" id="PF00512">
    <property type="entry name" value="HisKA"/>
    <property type="match status" value="1"/>
</dbReference>
<comment type="subcellular location">
    <subcellularLocation>
        <location evidence="2">Membrane</location>
    </subcellularLocation>
</comment>
<dbReference type="InterPro" id="IPR050351">
    <property type="entry name" value="BphY/WalK/GraS-like"/>
</dbReference>
<evidence type="ECO:0000256" key="8">
    <source>
        <dbReference type="ARBA" id="ARBA00023136"/>
    </source>
</evidence>
<dbReference type="EMBL" id="LRDH01000118">
    <property type="protein sequence ID" value="PPV13578.1"/>
    <property type="molecule type" value="Genomic_DNA"/>
</dbReference>
<dbReference type="PANTHER" id="PTHR45453:SF3">
    <property type="entry name" value="HISTIDINE KINASE"/>
    <property type="match status" value="1"/>
</dbReference>
<evidence type="ECO:0000259" key="12">
    <source>
        <dbReference type="PROSITE" id="PS50885"/>
    </source>
</evidence>
<keyword evidence="7" id="KW-0902">Two-component regulatory system</keyword>
<reference evidence="13 17" key="2">
    <citation type="submission" date="2019-07" db="EMBL/GenBank/DDBJ databases">
        <title>Whole genome shotgun sequence of Clostridium butyricum NBRC 3858.</title>
        <authorList>
            <person name="Hosoyama A."/>
            <person name="Uohara A."/>
            <person name="Ohji S."/>
            <person name="Ichikawa N."/>
        </authorList>
    </citation>
    <scope>NUCLEOTIDE SEQUENCE [LARGE SCALE GENOMIC DNA]</scope>
    <source>
        <strain evidence="13 17">NBRC 3858</strain>
    </source>
</reference>
<keyword evidence="9" id="KW-0175">Coiled coil</keyword>
<dbReference type="Proteomes" id="UP000238081">
    <property type="component" value="Unassembled WGS sequence"/>
</dbReference>
<proteinExistence type="predicted"/>
<dbReference type="PROSITE" id="PS50885">
    <property type="entry name" value="HAMP"/>
    <property type="match status" value="1"/>
</dbReference>
<keyword evidence="10" id="KW-1133">Transmembrane helix</keyword>
<name>A0A0A6Q264_CLOBU</name>
<dbReference type="Gene3D" id="3.30.565.10">
    <property type="entry name" value="Histidine kinase-like ATPase, C-terminal domain"/>
    <property type="match status" value="1"/>
</dbReference>
<keyword evidence="5" id="KW-0808">Transferase</keyword>
<dbReference type="InterPro" id="IPR003661">
    <property type="entry name" value="HisK_dim/P_dom"/>
</dbReference>
<evidence type="ECO:0000313" key="14">
    <source>
        <dbReference type="EMBL" id="NAS18784.1"/>
    </source>
</evidence>
<dbReference type="EMBL" id="BKBC01000037">
    <property type="protein sequence ID" value="GEQ21998.1"/>
    <property type="molecule type" value="Genomic_DNA"/>
</dbReference>
<dbReference type="FunFam" id="1.10.287.130:FF:000001">
    <property type="entry name" value="Two-component sensor histidine kinase"/>
    <property type="match status" value="1"/>
</dbReference>
<dbReference type="PANTHER" id="PTHR45453">
    <property type="entry name" value="PHOSPHATE REGULON SENSOR PROTEIN PHOR"/>
    <property type="match status" value="1"/>
</dbReference>
<evidence type="ECO:0000256" key="5">
    <source>
        <dbReference type="ARBA" id="ARBA00022679"/>
    </source>
</evidence>
<gene>
    <name evidence="15" type="ORF">AWN73_03320</name>
    <name evidence="13" type="ORF">CBU02nite_25040</name>
    <name evidence="14" type="ORF">GND98_013130</name>
</gene>
<evidence type="ECO:0000313" key="16">
    <source>
        <dbReference type="Proteomes" id="UP000238081"/>
    </source>
</evidence>
<feature type="transmembrane region" description="Helical" evidence="10">
    <location>
        <begin position="9"/>
        <end position="32"/>
    </location>
</feature>
<dbReference type="SMART" id="SM00388">
    <property type="entry name" value="HisKA"/>
    <property type="match status" value="1"/>
</dbReference>
<evidence type="ECO:0000256" key="10">
    <source>
        <dbReference type="SAM" id="Phobius"/>
    </source>
</evidence>
<dbReference type="GO" id="GO:0005886">
    <property type="term" value="C:plasma membrane"/>
    <property type="evidence" value="ECO:0007669"/>
    <property type="project" value="TreeGrafter"/>
</dbReference>
<dbReference type="InterPro" id="IPR005467">
    <property type="entry name" value="His_kinase_dom"/>
</dbReference>
<dbReference type="CDD" id="cd00075">
    <property type="entry name" value="HATPase"/>
    <property type="match status" value="1"/>
</dbReference>
<comment type="catalytic activity">
    <reaction evidence="1">
        <text>ATP + protein L-histidine = ADP + protein N-phospho-L-histidine.</text>
        <dbReference type="EC" id="2.7.13.3"/>
    </reaction>
</comment>
<dbReference type="SMART" id="SM00304">
    <property type="entry name" value="HAMP"/>
    <property type="match status" value="1"/>
</dbReference>
<reference evidence="14 18" key="3">
    <citation type="submission" date="2020-01" db="EMBL/GenBank/DDBJ databases">
        <title>Genome sequence of a 1,3-propanediol producer, Clostridium butyricum S3.</title>
        <authorList>
            <person name="Zhou J."/>
        </authorList>
    </citation>
    <scope>NUCLEOTIDE SEQUENCE [LARGE SCALE GENOMIC DNA]</scope>
    <source>
        <strain evidence="14 18">S3</strain>
    </source>
</reference>
<feature type="transmembrane region" description="Helical" evidence="10">
    <location>
        <begin position="183"/>
        <end position="202"/>
    </location>
</feature>
<keyword evidence="6 15" id="KW-0418">Kinase</keyword>
<dbReference type="InterPro" id="IPR003660">
    <property type="entry name" value="HAMP_dom"/>
</dbReference>
<reference evidence="15 16" key="1">
    <citation type="submission" date="2016-01" db="EMBL/GenBank/DDBJ databases">
        <title>Characterization of the Clostridium difficile lineages that are prevalent in Hong Kong and China.</title>
        <authorList>
            <person name="Kwok J.S.-L."/>
            <person name="Lam W.-Y."/>
            <person name="Ip M."/>
            <person name="Chan T.-F."/>
            <person name="Hawkey P.M."/>
            <person name="Tsui S.K.-W."/>
        </authorList>
    </citation>
    <scope>NUCLEOTIDE SEQUENCE [LARGE SCALE GENOMIC DNA]</scope>
    <source>
        <strain evidence="15 16">300064</strain>
    </source>
</reference>
<dbReference type="EC" id="2.7.13.3" evidence="3"/>
<dbReference type="SUPFAM" id="SSF158472">
    <property type="entry name" value="HAMP domain-like"/>
    <property type="match status" value="1"/>
</dbReference>
<sequence length="508" mass="57916">MKHSLSKRLFAITLSLILGIMILVYFTQAIFFEKFYSYKKTLSLVNEVSKFHDLYSLHIDSYSAKDKSLYKALKKFEEDNSAQIAITSLDGDIIYISSEFNGESIVSDTLANFCAELINDRDLINDVIKNSKIRYTNFYSSSNDMQKIGVVSPMSLKNNNDSLIFCVASIQPIEEASEVINEFFFYLFLALIAVASILALIYSNMISKPLVTLTYVADKMAKMDFSVVCSTEREDEIGSLAHSLNMLSNNLHNALIDLQHKNKKLENDIERERQIETMRKEFTANVSHELKTPIGIIEGYAEGLKDGIVKGEDAALYLETIIDESKKMSVLVTNMLELSKLESGASKPNFEDFNINRLIAKVIRKHEPEFEAHKFNVNFNSSSPYSYVYADAFQMEQVFTNLITNAIKYTPPGNDININIDEGLDKFRLSVQNMGTSIPEPEIDKLFEKFYRIDKSRERTQRNSTGLGLSIVKNILRLHNSEFNIRNIDGGVEFYFYLEKIVISDDEI</sequence>
<protein>
    <recommendedName>
        <fullName evidence="3">histidine kinase</fullName>
        <ecNumber evidence="3">2.7.13.3</ecNumber>
    </recommendedName>
</protein>
<evidence type="ECO:0000259" key="11">
    <source>
        <dbReference type="PROSITE" id="PS50109"/>
    </source>
</evidence>
<dbReference type="GO" id="GO:0000155">
    <property type="term" value="F:phosphorelay sensor kinase activity"/>
    <property type="evidence" value="ECO:0007669"/>
    <property type="project" value="InterPro"/>
</dbReference>
<evidence type="ECO:0000256" key="9">
    <source>
        <dbReference type="SAM" id="Coils"/>
    </source>
</evidence>
<evidence type="ECO:0000313" key="15">
    <source>
        <dbReference type="EMBL" id="PPV13578.1"/>
    </source>
</evidence>
<dbReference type="CDD" id="cd00082">
    <property type="entry name" value="HisKA"/>
    <property type="match status" value="1"/>
</dbReference>
<dbReference type="AlphaFoldDB" id="A0A0A6Q264"/>
<evidence type="ECO:0000256" key="6">
    <source>
        <dbReference type="ARBA" id="ARBA00022777"/>
    </source>
</evidence>
<dbReference type="PRINTS" id="PR00344">
    <property type="entry name" value="BCTRLSENSOR"/>
</dbReference>
<comment type="caution">
    <text evidence="15">The sequence shown here is derived from an EMBL/GenBank/DDBJ whole genome shotgun (WGS) entry which is preliminary data.</text>
</comment>
<dbReference type="SUPFAM" id="SSF47384">
    <property type="entry name" value="Homodimeric domain of signal transducing histidine kinase"/>
    <property type="match status" value="1"/>
</dbReference>
<evidence type="ECO:0000313" key="17">
    <source>
        <dbReference type="Proteomes" id="UP000321089"/>
    </source>
</evidence>
<evidence type="ECO:0000256" key="3">
    <source>
        <dbReference type="ARBA" id="ARBA00012438"/>
    </source>
</evidence>
<dbReference type="Pfam" id="PF00672">
    <property type="entry name" value="HAMP"/>
    <property type="match status" value="1"/>
</dbReference>
<keyword evidence="4" id="KW-0597">Phosphoprotein</keyword>
<evidence type="ECO:0000256" key="4">
    <source>
        <dbReference type="ARBA" id="ARBA00022553"/>
    </source>
</evidence>
<dbReference type="Proteomes" id="UP000321089">
    <property type="component" value="Unassembled WGS sequence"/>
</dbReference>
<evidence type="ECO:0000256" key="7">
    <source>
        <dbReference type="ARBA" id="ARBA00023012"/>
    </source>
</evidence>